<keyword evidence="3" id="KW-1185">Reference proteome</keyword>
<dbReference type="KEGG" id="tsin:OXH18_18115"/>
<dbReference type="RefSeq" id="WP_268608638.1">
    <property type="nucleotide sequence ID" value="NZ_CP113797.1"/>
</dbReference>
<dbReference type="Proteomes" id="UP001163152">
    <property type="component" value="Chromosome"/>
</dbReference>
<sequence length="126" mass="14233">MADPNTDKHPDKQQDVSRDTYDRGIVPAETAARKEREGDLYKKTVHDEAGSEHVDTTSGYTVDNEGLVNNYAIEPEMYYEEPGDLRAKEEALEAERAEEIEEVRDTDKQGELTMEEDKRGKGTGII</sequence>
<evidence type="ECO:0000313" key="3">
    <source>
        <dbReference type="Proteomes" id="UP001163152"/>
    </source>
</evidence>
<evidence type="ECO:0000256" key="1">
    <source>
        <dbReference type="SAM" id="MobiDB-lite"/>
    </source>
</evidence>
<gene>
    <name evidence="2" type="ORF">OXH18_18115</name>
</gene>
<name>A0A9E9C6B7_9CYAN</name>
<dbReference type="AlphaFoldDB" id="A0A9E9C6B7"/>
<reference evidence="2" key="1">
    <citation type="submission" date="2022-12" db="EMBL/GenBank/DDBJ databases">
        <title>Polyphasic identification of a Novel Hot-Spring Cyanobacterium Ocullathermofonsia sinensis gen nov. sp. nov. and Genomic Insights on its Adaptations to the Thermal Habitat.</title>
        <authorList>
            <person name="Daroch M."/>
            <person name="Tang J."/>
            <person name="Jiang Y."/>
        </authorList>
    </citation>
    <scope>NUCLEOTIDE SEQUENCE</scope>
    <source>
        <strain evidence="2">PKUAC-SCTA174</strain>
    </source>
</reference>
<feature type="region of interest" description="Disordered" evidence="1">
    <location>
        <begin position="96"/>
        <end position="126"/>
    </location>
</feature>
<evidence type="ECO:0000313" key="2">
    <source>
        <dbReference type="EMBL" id="WAL59074.1"/>
    </source>
</evidence>
<feature type="region of interest" description="Disordered" evidence="1">
    <location>
        <begin position="1"/>
        <end position="38"/>
    </location>
</feature>
<accession>A0A9E9C6B7</accession>
<protein>
    <submittedName>
        <fullName evidence="2">Uncharacterized protein</fullName>
    </submittedName>
</protein>
<feature type="compositionally biased region" description="Basic and acidic residues" evidence="1">
    <location>
        <begin position="96"/>
        <end position="120"/>
    </location>
</feature>
<dbReference type="InterPro" id="IPR048028">
    <property type="entry name" value="Psb34-like"/>
</dbReference>
<feature type="compositionally biased region" description="Basic and acidic residues" evidence="1">
    <location>
        <begin position="1"/>
        <end position="22"/>
    </location>
</feature>
<organism evidence="2 3">
    <name type="scientific">Thermocoleostomius sinensis A174</name>
    <dbReference type="NCBI Taxonomy" id="2016057"/>
    <lineage>
        <taxon>Bacteria</taxon>
        <taxon>Bacillati</taxon>
        <taxon>Cyanobacteriota</taxon>
        <taxon>Cyanophyceae</taxon>
        <taxon>Oculatellales</taxon>
        <taxon>Oculatellaceae</taxon>
        <taxon>Thermocoleostomius</taxon>
    </lineage>
</organism>
<proteinExistence type="predicted"/>
<dbReference type="EMBL" id="CP113797">
    <property type="protein sequence ID" value="WAL59074.1"/>
    <property type="molecule type" value="Genomic_DNA"/>
</dbReference>
<dbReference type="Pfam" id="PF26394">
    <property type="entry name" value="Psb34"/>
    <property type="match status" value="1"/>
</dbReference>